<reference evidence="2 3" key="1">
    <citation type="submission" date="2018-12" db="EMBL/GenBank/DDBJ databases">
        <title>Hymenobacter gummosus sp. nov., isolated from a spring.</title>
        <authorList>
            <person name="Nie L."/>
        </authorList>
    </citation>
    <scope>NUCLEOTIDE SEQUENCE [LARGE SCALE GENOMIC DNA]</scope>
    <source>
        <strain evidence="2 3">KCTC 52166</strain>
    </source>
</reference>
<keyword evidence="3" id="KW-1185">Reference proteome</keyword>
<sequence length="175" mass="19488">MSFSTAELVALLRRYQAAVLEAVALMRRHDFSTTLLAIYRSGPLGPAGRARYEFHGSGCLVRLPDGHCVDFDFGFDERHEAARVDMLDPGFVQDYYEQLHGPATNSTTLFLALKAGMEALARAGVLVQPDVDYPRFCFATDWHNPQPATFSPNAVPLGDEPALLAQLDRFCYQLY</sequence>
<evidence type="ECO:0000313" key="3">
    <source>
        <dbReference type="Proteomes" id="UP000282184"/>
    </source>
</evidence>
<organism evidence="2 3">
    <name type="scientific">Hymenobacter gummosus</name>
    <dbReference type="NCBI Taxonomy" id="1776032"/>
    <lineage>
        <taxon>Bacteria</taxon>
        <taxon>Pseudomonadati</taxon>
        <taxon>Bacteroidota</taxon>
        <taxon>Cytophagia</taxon>
        <taxon>Cytophagales</taxon>
        <taxon>Hymenobacteraceae</taxon>
        <taxon>Hymenobacter</taxon>
    </lineage>
</organism>
<accession>A0A3S0K816</accession>
<evidence type="ECO:0000259" key="1">
    <source>
        <dbReference type="Pfam" id="PF21837"/>
    </source>
</evidence>
<dbReference type="RefSeq" id="WP_126692197.1">
    <property type="nucleotide sequence ID" value="NZ_RXOF01000002.1"/>
</dbReference>
<dbReference type="Pfam" id="PF21837">
    <property type="entry name" value="DUF6896"/>
    <property type="match status" value="1"/>
</dbReference>
<comment type="caution">
    <text evidence="2">The sequence shown here is derived from an EMBL/GenBank/DDBJ whole genome shotgun (WGS) entry which is preliminary data.</text>
</comment>
<protein>
    <recommendedName>
        <fullName evidence="1">DUF6896 domain-containing protein</fullName>
    </recommendedName>
</protein>
<dbReference type="Proteomes" id="UP000282184">
    <property type="component" value="Unassembled WGS sequence"/>
</dbReference>
<name>A0A3S0K816_9BACT</name>
<dbReference type="OrthoDB" id="892854at2"/>
<proteinExistence type="predicted"/>
<gene>
    <name evidence="2" type="ORF">EJV47_05895</name>
</gene>
<evidence type="ECO:0000313" key="2">
    <source>
        <dbReference type="EMBL" id="RTQ52541.1"/>
    </source>
</evidence>
<dbReference type="AlphaFoldDB" id="A0A3S0K816"/>
<dbReference type="InterPro" id="IPR054191">
    <property type="entry name" value="DUF6896"/>
</dbReference>
<dbReference type="EMBL" id="RXOF01000002">
    <property type="protein sequence ID" value="RTQ52541.1"/>
    <property type="molecule type" value="Genomic_DNA"/>
</dbReference>
<feature type="domain" description="DUF6896" evidence="1">
    <location>
        <begin position="10"/>
        <end position="129"/>
    </location>
</feature>